<dbReference type="GO" id="GO:0005634">
    <property type="term" value="C:nucleus"/>
    <property type="evidence" value="ECO:0007669"/>
    <property type="project" value="TreeGrafter"/>
</dbReference>
<gene>
    <name evidence="2" type="ORF">GLOTRDRAFT_71371</name>
</gene>
<dbReference type="HOGENOM" id="CLU_057731_0_0_1"/>
<dbReference type="Pfam" id="PF10309">
    <property type="entry name" value="NCBP3"/>
    <property type="match status" value="1"/>
</dbReference>
<evidence type="ECO:0000256" key="1">
    <source>
        <dbReference type="SAM" id="MobiDB-lite"/>
    </source>
</evidence>
<dbReference type="OMA" id="GVIRMRW"/>
<keyword evidence="3" id="KW-1185">Reference proteome</keyword>
<protein>
    <recommendedName>
        <fullName evidence="4">Chromatin target of PRMT1 protein C-terminal domain-containing protein</fullName>
    </recommendedName>
</protein>
<dbReference type="EMBL" id="KB469297">
    <property type="protein sequence ID" value="EPQ59710.1"/>
    <property type="molecule type" value="Genomic_DNA"/>
</dbReference>
<dbReference type="GO" id="GO:0000340">
    <property type="term" value="F:RNA 7-methylguanosine cap binding"/>
    <property type="evidence" value="ECO:0007669"/>
    <property type="project" value="InterPro"/>
</dbReference>
<sequence length="346" mass="38716">MAPDAAPLSYDDAVAYEDQLSTTATVASETAIMADETPGAPSLANRIGQTKVYLLADASLSKAGKTYRPNAVLLHGPPIAHLPTSNLFAYATHFDSHPMGLEWIDDTTCVLVFESRAAARLAHRALSKSPTEAPDEAGFVAAKPIPVALWPAEDRISKVLGKGEGLKGAIRMRWARRDDVKKRGAKRESEFYRKHGARAGKEGFVPPEELERESAPKRRRKDEEQLRAELDQDIDSFLAEDEEEPPAPPSKMRSDNMGVGSRKSLLERTSVMRVRDSPSPSLADRITKPMPRRREKRDREWDRGKERASPARRRSGERARSERRERPKKTQQELDDELDAFLNEGR</sequence>
<reference evidence="2 3" key="1">
    <citation type="journal article" date="2012" name="Science">
        <title>The Paleozoic origin of enzymatic lignin decomposition reconstructed from 31 fungal genomes.</title>
        <authorList>
            <person name="Floudas D."/>
            <person name="Binder M."/>
            <person name="Riley R."/>
            <person name="Barry K."/>
            <person name="Blanchette R.A."/>
            <person name="Henrissat B."/>
            <person name="Martinez A.T."/>
            <person name="Otillar R."/>
            <person name="Spatafora J.W."/>
            <person name="Yadav J.S."/>
            <person name="Aerts A."/>
            <person name="Benoit I."/>
            <person name="Boyd A."/>
            <person name="Carlson A."/>
            <person name="Copeland A."/>
            <person name="Coutinho P.M."/>
            <person name="de Vries R.P."/>
            <person name="Ferreira P."/>
            <person name="Findley K."/>
            <person name="Foster B."/>
            <person name="Gaskell J."/>
            <person name="Glotzer D."/>
            <person name="Gorecki P."/>
            <person name="Heitman J."/>
            <person name="Hesse C."/>
            <person name="Hori C."/>
            <person name="Igarashi K."/>
            <person name="Jurgens J.A."/>
            <person name="Kallen N."/>
            <person name="Kersten P."/>
            <person name="Kohler A."/>
            <person name="Kuees U."/>
            <person name="Kumar T.K.A."/>
            <person name="Kuo A."/>
            <person name="LaButti K."/>
            <person name="Larrondo L.F."/>
            <person name="Lindquist E."/>
            <person name="Ling A."/>
            <person name="Lombard V."/>
            <person name="Lucas S."/>
            <person name="Lundell T."/>
            <person name="Martin R."/>
            <person name="McLaughlin D.J."/>
            <person name="Morgenstern I."/>
            <person name="Morin E."/>
            <person name="Murat C."/>
            <person name="Nagy L.G."/>
            <person name="Nolan M."/>
            <person name="Ohm R.A."/>
            <person name="Patyshakuliyeva A."/>
            <person name="Rokas A."/>
            <person name="Ruiz-Duenas F.J."/>
            <person name="Sabat G."/>
            <person name="Salamov A."/>
            <person name="Samejima M."/>
            <person name="Schmutz J."/>
            <person name="Slot J.C."/>
            <person name="St John F."/>
            <person name="Stenlid J."/>
            <person name="Sun H."/>
            <person name="Sun S."/>
            <person name="Syed K."/>
            <person name="Tsang A."/>
            <person name="Wiebenga A."/>
            <person name="Young D."/>
            <person name="Pisabarro A."/>
            <person name="Eastwood D.C."/>
            <person name="Martin F."/>
            <person name="Cullen D."/>
            <person name="Grigoriev I.V."/>
            <person name="Hibbett D.S."/>
        </authorList>
    </citation>
    <scope>NUCLEOTIDE SEQUENCE [LARGE SCALE GENOMIC DNA]</scope>
    <source>
        <strain evidence="2 3">ATCC 11539</strain>
    </source>
</reference>
<dbReference type="KEGG" id="gtr:GLOTRDRAFT_71371"/>
<evidence type="ECO:0008006" key="4">
    <source>
        <dbReference type="Google" id="ProtNLM"/>
    </source>
</evidence>
<feature type="compositionally biased region" description="Acidic residues" evidence="1">
    <location>
        <begin position="231"/>
        <end position="245"/>
    </location>
</feature>
<dbReference type="PANTHER" id="PTHR16291:SF0">
    <property type="entry name" value="NUCLEAR CAP-BINDING PROTEIN SUBUNIT 3"/>
    <property type="match status" value="1"/>
</dbReference>
<dbReference type="PANTHER" id="PTHR16291">
    <property type="entry name" value="NUCLEAR CAP-BINDING PROTEIN SUBUNIT 3"/>
    <property type="match status" value="1"/>
</dbReference>
<feature type="compositionally biased region" description="Basic and acidic residues" evidence="1">
    <location>
        <begin position="297"/>
        <end position="332"/>
    </location>
</feature>
<dbReference type="InterPro" id="IPR019416">
    <property type="entry name" value="NCBP3"/>
</dbReference>
<dbReference type="Proteomes" id="UP000030669">
    <property type="component" value="Unassembled WGS sequence"/>
</dbReference>
<dbReference type="eggNOG" id="ENOG502RSEU">
    <property type="taxonomic scope" value="Eukaryota"/>
</dbReference>
<dbReference type="RefSeq" id="XP_007862624.1">
    <property type="nucleotide sequence ID" value="XM_007864433.1"/>
</dbReference>
<accession>S7RXP9</accession>
<dbReference type="OrthoDB" id="422106at2759"/>
<evidence type="ECO:0000313" key="2">
    <source>
        <dbReference type="EMBL" id="EPQ59710.1"/>
    </source>
</evidence>
<dbReference type="GO" id="GO:0003729">
    <property type="term" value="F:mRNA binding"/>
    <property type="evidence" value="ECO:0007669"/>
    <property type="project" value="InterPro"/>
</dbReference>
<dbReference type="AlphaFoldDB" id="S7RXP9"/>
<proteinExistence type="predicted"/>
<name>S7RXP9_GLOTA</name>
<evidence type="ECO:0000313" key="3">
    <source>
        <dbReference type="Proteomes" id="UP000030669"/>
    </source>
</evidence>
<feature type="region of interest" description="Disordered" evidence="1">
    <location>
        <begin position="185"/>
        <end position="346"/>
    </location>
</feature>
<feature type="compositionally biased region" description="Basic and acidic residues" evidence="1">
    <location>
        <begin position="212"/>
        <end position="230"/>
    </location>
</feature>
<organism evidence="2 3">
    <name type="scientific">Gloeophyllum trabeum (strain ATCC 11539 / FP-39264 / Madison 617)</name>
    <name type="common">Brown rot fungus</name>
    <dbReference type="NCBI Taxonomy" id="670483"/>
    <lineage>
        <taxon>Eukaryota</taxon>
        <taxon>Fungi</taxon>
        <taxon>Dikarya</taxon>
        <taxon>Basidiomycota</taxon>
        <taxon>Agaricomycotina</taxon>
        <taxon>Agaricomycetes</taxon>
        <taxon>Gloeophyllales</taxon>
        <taxon>Gloeophyllaceae</taxon>
        <taxon>Gloeophyllum</taxon>
    </lineage>
</organism>
<dbReference type="GeneID" id="19308175"/>